<reference evidence="3" key="1">
    <citation type="submission" date="2025-08" db="UniProtKB">
        <authorList>
            <consortium name="RefSeq"/>
        </authorList>
    </citation>
    <scope>IDENTIFICATION</scope>
    <source>
        <tissue evidence="3">Stem</tissue>
    </source>
</reference>
<dbReference type="Proteomes" id="UP001652600">
    <property type="component" value="Chromosome 4"/>
</dbReference>
<feature type="compositionally biased region" description="Low complexity" evidence="1">
    <location>
        <begin position="67"/>
        <end position="82"/>
    </location>
</feature>
<dbReference type="PANTHER" id="PTHR36405:SF1">
    <property type="entry name" value="OS07G0520600 PROTEIN"/>
    <property type="match status" value="1"/>
</dbReference>
<accession>A0ABM3KMJ7</accession>
<dbReference type="PANTHER" id="PTHR36405">
    <property type="entry name" value="BNAA10G09140D PROTEIN"/>
    <property type="match status" value="1"/>
</dbReference>
<keyword evidence="2" id="KW-1185">Reference proteome</keyword>
<feature type="region of interest" description="Disordered" evidence="1">
    <location>
        <begin position="57"/>
        <end position="82"/>
    </location>
</feature>
<proteinExistence type="predicted"/>
<protein>
    <submittedName>
        <fullName evidence="3">Uncharacterized protein LOC103494914 isoform X1</fullName>
    </submittedName>
</protein>
<dbReference type="RefSeq" id="XP_050939009.1">
    <property type="nucleotide sequence ID" value="XM_051083052.1"/>
</dbReference>
<sequence length="194" mass="21157">MILAASIEDLPLPSLEKLAYLTKNMVQKLQPIKGGGGSIKVGATGTISSLMMRELESMRSASKKPVTSKNKSSSATTTTITVSSATSIPKRLGQSKSFVEVSDRRYNSVNNRSFGNSHNATKTGSRDVHRMPMLSSNDVYTDGNSYREKPERKGLRAVAIVDVKCNNPDRAWASRPLSSRLRKLGFSKLSETFA</sequence>
<feature type="region of interest" description="Disordered" evidence="1">
    <location>
        <begin position="109"/>
        <end position="148"/>
    </location>
</feature>
<evidence type="ECO:0000313" key="3">
    <source>
        <dbReference type="RefSeq" id="XP_050939009.1"/>
    </source>
</evidence>
<feature type="compositionally biased region" description="Polar residues" evidence="1">
    <location>
        <begin position="134"/>
        <end position="144"/>
    </location>
</feature>
<gene>
    <name evidence="3" type="primary">LOC103494914</name>
</gene>
<dbReference type="GeneID" id="103494914"/>
<evidence type="ECO:0000313" key="2">
    <source>
        <dbReference type="Proteomes" id="UP001652600"/>
    </source>
</evidence>
<feature type="compositionally biased region" description="Polar residues" evidence="1">
    <location>
        <begin position="109"/>
        <end position="123"/>
    </location>
</feature>
<name>A0ABM3KMJ7_CUCME</name>
<evidence type="ECO:0000256" key="1">
    <source>
        <dbReference type="SAM" id="MobiDB-lite"/>
    </source>
</evidence>
<organism evidence="2 3">
    <name type="scientific">Cucumis melo</name>
    <name type="common">Muskmelon</name>
    <dbReference type="NCBI Taxonomy" id="3656"/>
    <lineage>
        <taxon>Eukaryota</taxon>
        <taxon>Viridiplantae</taxon>
        <taxon>Streptophyta</taxon>
        <taxon>Embryophyta</taxon>
        <taxon>Tracheophyta</taxon>
        <taxon>Spermatophyta</taxon>
        <taxon>Magnoliopsida</taxon>
        <taxon>eudicotyledons</taxon>
        <taxon>Gunneridae</taxon>
        <taxon>Pentapetalae</taxon>
        <taxon>rosids</taxon>
        <taxon>fabids</taxon>
        <taxon>Cucurbitales</taxon>
        <taxon>Cucurbitaceae</taxon>
        <taxon>Benincaseae</taxon>
        <taxon>Cucumis</taxon>
    </lineage>
</organism>